<dbReference type="Pfam" id="PF16875">
    <property type="entry name" value="Glyco_hydro_36N"/>
    <property type="match status" value="1"/>
</dbReference>
<protein>
    <recommendedName>
        <fullName evidence="2 5">Alpha-galactosidase</fullName>
        <ecNumber evidence="2 5">3.2.1.22</ecNumber>
    </recommendedName>
</protein>
<keyword evidence="11" id="KW-1185">Reference proteome</keyword>
<dbReference type="EMBL" id="CP127294">
    <property type="protein sequence ID" value="WIX80999.1"/>
    <property type="molecule type" value="Genomic_DNA"/>
</dbReference>
<evidence type="ECO:0000256" key="6">
    <source>
        <dbReference type="PIRSR" id="PIRSR005536-1"/>
    </source>
</evidence>
<dbReference type="GO" id="GO:0016052">
    <property type="term" value="P:carbohydrate catabolic process"/>
    <property type="evidence" value="ECO:0007669"/>
    <property type="project" value="InterPro"/>
</dbReference>
<evidence type="ECO:0000259" key="8">
    <source>
        <dbReference type="Pfam" id="PF16874"/>
    </source>
</evidence>
<evidence type="ECO:0000256" key="7">
    <source>
        <dbReference type="PIRSR" id="PIRSR005536-2"/>
    </source>
</evidence>
<evidence type="ECO:0000313" key="11">
    <source>
        <dbReference type="Proteomes" id="UP001236014"/>
    </source>
</evidence>
<dbReference type="CDD" id="cd14791">
    <property type="entry name" value="GH36"/>
    <property type="match status" value="1"/>
</dbReference>
<dbReference type="InterPro" id="IPR031704">
    <property type="entry name" value="Glyco_hydro_36_N"/>
</dbReference>
<sequence>MNQRWTLELESTSYTVTLEPGNRWLELVAWGPRGVERGPSPLANRGDVHFITDADAAPVEYAPRGLRPFSGADLAVAGDSWWRFDADESTETVLRLAFVDEVTGLRAVQCYRAEPSTDVLCRWVEFTNTGSATLEIDRLGSAGVCVPTGLDGARLTYLTGQWSQEFTRRSTVLEAGSFRMESRFGVPGHQYVPWLAVQDAGSPDGPAYGVSLAWSGSWELDAEIEPSGLTRVRAGRLANPGPIRLEPGAALSTPELALASSVDGLAGLADVWHAYSRKLAGPRLEKRRPVLYNSWEATGFEVNGARQLDLAKQAADLGVELFVVDDGWFVGRDDDTGGLGDWTPEQSSFEGGFGAFVDSVRALGLDFGLWVEPEAISPKSKLYAEHPDWVYRLDGRPATLIRNQLLLDLGKPEVFEYVRGVLDELLTAYPISYLKWDMNRPPTERGRPGAPSADLDAEHVTNYHRLLDHLRTTYPDLIVESCAGGGGRTDLATVSRSDVVWPSDNTAPLDRLRIQDGFLLMHAPHLMSSWVTDAPGVFDPRPRSLRFRFVLAMAGVLGIGADLSHWDADQRAEAAELITRYKELRPILHTGRCRVLSGPERTTAASQYTLGDQTVVLAWSTGQLVGTPLVPGRSSRIKLHGLDTAATYRDEAGVEYSGAHLVHVGLPVEWTAQHDADVFVLTQV</sequence>
<organism evidence="10 11">
    <name type="scientific">Amycolatopsis carbonis</name>
    <dbReference type="NCBI Taxonomy" id="715471"/>
    <lineage>
        <taxon>Bacteria</taxon>
        <taxon>Bacillati</taxon>
        <taxon>Actinomycetota</taxon>
        <taxon>Actinomycetes</taxon>
        <taxon>Pseudonocardiales</taxon>
        <taxon>Pseudonocardiaceae</taxon>
        <taxon>Amycolatopsis</taxon>
    </lineage>
</organism>
<dbReference type="Proteomes" id="UP001236014">
    <property type="component" value="Chromosome"/>
</dbReference>
<dbReference type="PRINTS" id="PR00743">
    <property type="entry name" value="GLHYDRLASE36"/>
</dbReference>
<keyword evidence="4 5" id="KW-0326">Glycosidase</keyword>
<dbReference type="Gene3D" id="2.70.98.60">
    <property type="entry name" value="alpha-galactosidase from lactobacil brevis"/>
    <property type="match status" value="1"/>
</dbReference>
<dbReference type="Pfam" id="PF02065">
    <property type="entry name" value="Melibiase"/>
    <property type="match status" value="1"/>
</dbReference>
<dbReference type="InterPro" id="IPR013780">
    <property type="entry name" value="Glyco_hydro_b"/>
</dbReference>
<feature type="domain" description="Glycosyl hydrolase family 36 C-terminal" evidence="8">
    <location>
        <begin position="633"/>
        <end position="681"/>
    </location>
</feature>
<evidence type="ECO:0000256" key="4">
    <source>
        <dbReference type="ARBA" id="ARBA00023295"/>
    </source>
</evidence>
<dbReference type="InterPro" id="IPR017853">
    <property type="entry name" value="GH"/>
</dbReference>
<evidence type="ECO:0000256" key="2">
    <source>
        <dbReference type="ARBA" id="ARBA00012755"/>
    </source>
</evidence>
<dbReference type="SUPFAM" id="SSF51445">
    <property type="entry name" value="(Trans)glycosidases"/>
    <property type="match status" value="1"/>
</dbReference>
<comment type="similarity">
    <text evidence="5">Belongs to the glycosyl hydrolase.</text>
</comment>
<dbReference type="PANTHER" id="PTHR43053:SF3">
    <property type="entry name" value="ALPHA-GALACTOSIDASE C-RELATED"/>
    <property type="match status" value="1"/>
</dbReference>
<proteinExistence type="inferred from homology"/>
<dbReference type="InterPro" id="IPR002252">
    <property type="entry name" value="Glyco_hydro_36"/>
</dbReference>
<dbReference type="FunFam" id="3.20.20.70:FF:000118">
    <property type="entry name" value="Alpha-galactosidase"/>
    <property type="match status" value="1"/>
</dbReference>
<dbReference type="RefSeq" id="WP_285971611.1">
    <property type="nucleotide sequence ID" value="NZ_CP127294.1"/>
</dbReference>
<feature type="binding site" evidence="7">
    <location>
        <position position="162"/>
    </location>
    <ligand>
        <name>substrate</name>
    </ligand>
</feature>
<accession>A0A9Y2IJC1</accession>
<dbReference type="AlphaFoldDB" id="A0A9Y2IJC1"/>
<dbReference type="PROSITE" id="PS00512">
    <property type="entry name" value="ALPHA_GALACTOSIDASE"/>
    <property type="match status" value="1"/>
</dbReference>
<evidence type="ECO:0000256" key="3">
    <source>
        <dbReference type="ARBA" id="ARBA00022801"/>
    </source>
</evidence>
<feature type="active site" description="Nucleophile" evidence="6">
    <location>
        <position position="437"/>
    </location>
</feature>
<evidence type="ECO:0000256" key="5">
    <source>
        <dbReference type="PIRNR" id="PIRNR005536"/>
    </source>
</evidence>
<feature type="binding site" evidence="7">
    <location>
        <position position="482"/>
    </location>
    <ligand>
        <name>substrate</name>
    </ligand>
</feature>
<evidence type="ECO:0000259" key="9">
    <source>
        <dbReference type="Pfam" id="PF16875"/>
    </source>
</evidence>
<feature type="binding site" evidence="7">
    <location>
        <position position="504"/>
    </location>
    <ligand>
        <name>substrate</name>
    </ligand>
</feature>
<evidence type="ECO:0000256" key="1">
    <source>
        <dbReference type="ARBA" id="ARBA00001255"/>
    </source>
</evidence>
<dbReference type="GO" id="GO:0004557">
    <property type="term" value="F:alpha-galactosidase activity"/>
    <property type="evidence" value="ECO:0007669"/>
    <property type="project" value="UniProtKB-UniRule"/>
</dbReference>
<dbReference type="PANTHER" id="PTHR43053">
    <property type="entry name" value="GLYCOSIDASE FAMILY 31"/>
    <property type="match status" value="1"/>
</dbReference>
<dbReference type="Gene3D" id="3.20.20.70">
    <property type="entry name" value="Aldolase class I"/>
    <property type="match status" value="1"/>
</dbReference>
<feature type="binding site" evidence="7">
    <location>
        <begin position="325"/>
        <end position="326"/>
    </location>
    <ligand>
        <name>substrate</name>
    </ligand>
</feature>
<comment type="catalytic activity">
    <reaction evidence="1 5">
        <text>Hydrolysis of terminal, non-reducing alpha-D-galactose residues in alpha-D-galactosides, including galactose oligosaccharides, galactomannans and galactolipids.</text>
        <dbReference type="EC" id="3.2.1.22"/>
    </reaction>
</comment>
<dbReference type="InterPro" id="IPR000111">
    <property type="entry name" value="Glyco_hydro_27/36_CS"/>
</dbReference>
<gene>
    <name evidence="10" type="ORF">QRX50_09670</name>
</gene>
<dbReference type="PIRSF" id="PIRSF005536">
    <property type="entry name" value="Agal"/>
    <property type="match status" value="1"/>
</dbReference>
<name>A0A9Y2IJC1_9PSEU</name>
<evidence type="ECO:0000313" key="10">
    <source>
        <dbReference type="EMBL" id="WIX80999.1"/>
    </source>
</evidence>
<feature type="binding site" evidence="7">
    <location>
        <position position="402"/>
    </location>
    <ligand>
        <name>substrate</name>
    </ligand>
</feature>
<dbReference type="InterPro" id="IPR050985">
    <property type="entry name" value="Alpha-glycosidase_related"/>
</dbReference>
<dbReference type="InterPro" id="IPR038417">
    <property type="entry name" value="Alpga-gal_N_sf"/>
</dbReference>
<dbReference type="InterPro" id="IPR031705">
    <property type="entry name" value="Glyco_hydro_36_C"/>
</dbReference>
<keyword evidence="3 5" id="KW-0378">Hydrolase</keyword>
<reference evidence="10 11" key="1">
    <citation type="submission" date="2023-06" db="EMBL/GenBank/DDBJ databases">
        <authorList>
            <person name="Oyuntsetseg B."/>
            <person name="Kim S.B."/>
        </authorList>
    </citation>
    <scope>NUCLEOTIDE SEQUENCE [LARGE SCALE GENOMIC DNA]</scope>
    <source>
        <strain evidence="10 11">2-15</strain>
    </source>
</reference>
<dbReference type="EC" id="3.2.1.22" evidence="2 5"/>
<feature type="binding site" evidence="7">
    <location>
        <begin position="435"/>
        <end position="439"/>
    </location>
    <ligand>
        <name>substrate</name>
    </ligand>
</feature>
<dbReference type="KEGG" id="acab:QRX50_09670"/>
<dbReference type="Pfam" id="PF16874">
    <property type="entry name" value="Glyco_hydro_36C"/>
    <property type="match status" value="1"/>
</dbReference>
<dbReference type="InterPro" id="IPR013785">
    <property type="entry name" value="Aldolase_TIM"/>
</dbReference>
<dbReference type="Gene3D" id="2.60.40.1180">
    <property type="entry name" value="Golgi alpha-mannosidase II"/>
    <property type="match status" value="1"/>
</dbReference>
<feature type="domain" description="Glycosyl hydrolase family 36 N-terminal" evidence="9">
    <location>
        <begin position="92"/>
        <end position="235"/>
    </location>
</feature>
<feature type="active site" description="Proton donor" evidence="6">
    <location>
        <position position="504"/>
    </location>
</feature>